<sequence length="501" mass="55787">MQTEMDLGHRHGGRVTGKWKKRPTSHHSYRTPLLLAALTIFALFISSKIFISPSLFSLSRNSQPLLGRRCAISAASPGEKFLWYAPHSGFSNQLSEFKNAILMAAILNRTLIVPPVLDHHAAVLGSCPKFRVLDPNGLRFNVWNHSIQLIRDRRYLSMADIVDLSSLVSTSAVRFMDFRVFVSKWCDVNLSLACTADSSIHSSLLERLRQCGSLLSGYDGNVDACLFASQEDCRTTVWTYQTDDDGVLDSFQADDELKKKRKISFSRTRKDVFKALGPGSTAGSATVLAFGSLFTGPYKGSESHIDIHKAPRDQKIQSLIQKIEFLPFVSEILNAGKSFARQTISAPFLCAQLRLLDGQFKNHWKGTFLAMKQTLDLLKQKGSLPIHVFIMTDLPRLNWTGTYLGDLEKDPDAFKLFVLREDDELVAQTTKKLVNAAYGMKLQSVSQNFDGREQQCSPLALPDVLLFVEETICSCASLGFVRTAGSTIAESIELMRKNSAC</sequence>
<comment type="caution">
    <text evidence="3">The sequence shown here is derived from an EMBL/GenBank/DDBJ whole genome shotgun (WGS) entry which is preliminary data.</text>
</comment>
<dbReference type="Proteomes" id="UP001190926">
    <property type="component" value="Unassembled WGS sequence"/>
</dbReference>
<protein>
    <submittedName>
        <fullName evidence="3">O-fucosyltransferase family protein</fullName>
    </submittedName>
</protein>
<gene>
    <name evidence="3" type="ORF">C2S53_010394</name>
</gene>
<accession>A0AAD4J0L1</accession>
<evidence type="ECO:0000256" key="1">
    <source>
        <dbReference type="SAM" id="MobiDB-lite"/>
    </source>
</evidence>
<dbReference type="GO" id="GO:0016757">
    <property type="term" value="F:glycosyltransferase activity"/>
    <property type="evidence" value="ECO:0007669"/>
    <property type="project" value="UniProtKB-KW"/>
</dbReference>
<dbReference type="PANTHER" id="PTHR36050:SF1">
    <property type="entry name" value="O-FUCOSYLTRANSFERASE 30"/>
    <property type="match status" value="1"/>
</dbReference>
<evidence type="ECO:0000313" key="3">
    <source>
        <dbReference type="EMBL" id="KAH6824580.1"/>
    </source>
</evidence>
<name>A0AAD4J0L1_PERFH</name>
<reference evidence="3 4" key="1">
    <citation type="journal article" date="2021" name="Nat. Commun.">
        <title>Incipient diploidization of the medicinal plant Perilla within 10,000 years.</title>
        <authorList>
            <person name="Zhang Y."/>
            <person name="Shen Q."/>
            <person name="Leng L."/>
            <person name="Zhang D."/>
            <person name="Chen S."/>
            <person name="Shi Y."/>
            <person name="Ning Z."/>
            <person name="Chen S."/>
        </authorList>
    </citation>
    <scope>NUCLEOTIDE SEQUENCE [LARGE SCALE GENOMIC DNA]</scope>
    <source>
        <strain evidence="4">cv. PC099</strain>
    </source>
</reference>
<dbReference type="GO" id="GO:0006004">
    <property type="term" value="P:fucose metabolic process"/>
    <property type="evidence" value="ECO:0007669"/>
    <property type="project" value="UniProtKB-KW"/>
</dbReference>
<feature type="transmembrane region" description="Helical" evidence="2">
    <location>
        <begin position="31"/>
        <end position="51"/>
    </location>
</feature>
<evidence type="ECO:0000313" key="4">
    <source>
        <dbReference type="Proteomes" id="UP001190926"/>
    </source>
</evidence>
<dbReference type="PANTHER" id="PTHR36050">
    <property type="entry name" value="O-FUCOSYLTRANSFERASE 30"/>
    <property type="match status" value="1"/>
</dbReference>
<organism evidence="3 4">
    <name type="scientific">Perilla frutescens var. hirtella</name>
    <name type="common">Perilla citriodora</name>
    <name type="synonym">Perilla setoyensis</name>
    <dbReference type="NCBI Taxonomy" id="608512"/>
    <lineage>
        <taxon>Eukaryota</taxon>
        <taxon>Viridiplantae</taxon>
        <taxon>Streptophyta</taxon>
        <taxon>Embryophyta</taxon>
        <taxon>Tracheophyta</taxon>
        <taxon>Spermatophyta</taxon>
        <taxon>Magnoliopsida</taxon>
        <taxon>eudicotyledons</taxon>
        <taxon>Gunneridae</taxon>
        <taxon>Pentapetalae</taxon>
        <taxon>asterids</taxon>
        <taxon>lamiids</taxon>
        <taxon>Lamiales</taxon>
        <taxon>Lamiaceae</taxon>
        <taxon>Nepetoideae</taxon>
        <taxon>Elsholtzieae</taxon>
        <taxon>Perilla</taxon>
    </lineage>
</organism>
<evidence type="ECO:0000256" key="2">
    <source>
        <dbReference type="SAM" id="Phobius"/>
    </source>
</evidence>
<keyword evidence="2" id="KW-1133">Transmembrane helix</keyword>
<keyword evidence="4" id="KW-1185">Reference proteome</keyword>
<proteinExistence type="predicted"/>
<keyword evidence="2" id="KW-0812">Transmembrane</keyword>
<feature type="compositionally biased region" description="Basic residues" evidence="1">
    <location>
        <begin position="10"/>
        <end position="24"/>
    </location>
</feature>
<keyword evidence="2" id="KW-0472">Membrane</keyword>
<dbReference type="AlphaFoldDB" id="A0AAD4J0L1"/>
<dbReference type="Gene3D" id="3.40.50.11340">
    <property type="match status" value="1"/>
</dbReference>
<dbReference type="EMBL" id="SDAM02000323">
    <property type="protein sequence ID" value="KAH6824580.1"/>
    <property type="molecule type" value="Genomic_DNA"/>
</dbReference>
<feature type="region of interest" description="Disordered" evidence="1">
    <location>
        <begin position="1"/>
        <end position="24"/>
    </location>
</feature>